<dbReference type="GO" id="GO:0016020">
    <property type="term" value="C:membrane"/>
    <property type="evidence" value="ECO:0007669"/>
    <property type="project" value="UniProtKB-SubCell"/>
</dbReference>
<evidence type="ECO:0000256" key="2">
    <source>
        <dbReference type="ARBA" id="ARBA00006464"/>
    </source>
</evidence>
<keyword evidence="7" id="KW-0270">Exopolysaccharide synthesis</keyword>
<comment type="similarity">
    <text evidence="2">Belongs to the bacterial sugar transferase family.</text>
</comment>
<dbReference type="EMBL" id="RBIM01000006">
    <property type="protein sequence ID" value="RKQ95489.1"/>
    <property type="molecule type" value="Genomic_DNA"/>
</dbReference>
<feature type="transmembrane region" description="Helical" evidence="9">
    <location>
        <begin position="130"/>
        <end position="152"/>
    </location>
</feature>
<dbReference type="SUPFAM" id="SSF51735">
    <property type="entry name" value="NAD(P)-binding Rossmann-fold domains"/>
    <property type="match status" value="1"/>
</dbReference>
<feature type="transmembrane region" description="Helical" evidence="9">
    <location>
        <begin position="98"/>
        <end position="118"/>
    </location>
</feature>
<feature type="transmembrane region" description="Helical" evidence="9">
    <location>
        <begin position="158"/>
        <end position="180"/>
    </location>
</feature>
<keyword evidence="4 9" id="KW-0812">Transmembrane</keyword>
<keyword evidence="5 9" id="KW-1133">Transmembrane helix</keyword>
<evidence type="ECO:0000256" key="1">
    <source>
        <dbReference type="ARBA" id="ARBA00004141"/>
    </source>
</evidence>
<feature type="region of interest" description="Disordered" evidence="8">
    <location>
        <begin position="1"/>
        <end position="38"/>
    </location>
</feature>
<feature type="transmembrane region" description="Helical" evidence="9">
    <location>
        <begin position="61"/>
        <end position="86"/>
    </location>
</feature>
<evidence type="ECO:0000259" key="10">
    <source>
        <dbReference type="Pfam" id="PF02397"/>
    </source>
</evidence>
<dbReference type="InterPro" id="IPR003362">
    <property type="entry name" value="Bact_transf"/>
</dbReference>
<name>A0A495D3X2_9PROT</name>
<sequence length="519" mass="56156">MGTSVDYSNAPRQSDQARKASGPANDTSDALRPSNPDTASLTRAHLKADARAPRHRVNRKALGHVWQSLDIFVILILTVTGAYAMSGGAVTEVAAGELLPLLAFAAMCPALAMLMRLYTVEPRESATVRVLRAFIATALTGSAVTALAHLTAPDVTHLVATFAITSVGAVTLLHVIYAGFIQHWAKAGRLARNVVLVGATPNASKLIKANAGSGTVNVVGVFDDRKARSPQALAGAPYLGTTDDLLAWSLLHEVDRIILTVTPKAEERVRLLLTKLRALPHTVCLLLDLDSFDPAATSLDDIVGVQAARMSGVEERFTHLLAKRLQDVVLGLGLFLVSLPVMALIALAVRLDSRGPVLFRQVREGFNGRPINVLKFRTMRHDPDAAAKPVRQVELDDPRVTRIGGFLRKTSLDELPQLWNVLTGDMSLVGPRPHAPGMRTGGTETSNLVAEYAHRHRVKPGITGWAQVNGSRGPLHSPEAARERIAFDVAYIDKANFWFDLWIMLRTLPALLGDKINIR</sequence>
<feature type="compositionally biased region" description="Polar residues" evidence="8">
    <location>
        <begin position="1"/>
        <end position="14"/>
    </location>
</feature>
<feature type="domain" description="Bacterial sugar transferase" evidence="10">
    <location>
        <begin position="323"/>
        <end position="512"/>
    </location>
</feature>
<dbReference type="Gene3D" id="3.40.50.720">
    <property type="entry name" value="NAD(P)-binding Rossmann-like Domain"/>
    <property type="match status" value="1"/>
</dbReference>
<comment type="subcellular location">
    <subcellularLocation>
        <location evidence="1">Membrane</location>
        <topology evidence="1">Multi-pass membrane protein</topology>
    </subcellularLocation>
</comment>
<dbReference type="PANTHER" id="PTHR30576:SF0">
    <property type="entry name" value="UNDECAPRENYL-PHOSPHATE N-ACETYLGALACTOSAMINYL 1-PHOSPHATE TRANSFERASE-RELATED"/>
    <property type="match status" value="1"/>
</dbReference>
<proteinExistence type="inferred from homology"/>
<evidence type="ECO:0000313" key="12">
    <source>
        <dbReference type="Proteomes" id="UP000273675"/>
    </source>
</evidence>
<evidence type="ECO:0000256" key="9">
    <source>
        <dbReference type="SAM" id="Phobius"/>
    </source>
</evidence>
<dbReference type="Pfam" id="PF02397">
    <property type="entry name" value="Bac_transf"/>
    <property type="match status" value="1"/>
</dbReference>
<dbReference type="PANTHER" id="PTHR30576">
    <property type="entry name" value="COLANIC BIOSYNTHESIS UDP-GLUCOSE LIPID CARRIER TRANSFERASE"/>
    <property type="match status" value="1"/>
</dbReference>
<keyword evidence="6 9" id="KW-0472">Membrane</keyword>
<gene>
    <name evidence="11" type="ORF">C7435_2592</name>
</gene>
<evidence type="ECO:0000256" key="8">
    <source>
        <dbReference type="SAM" id="MobiDB-lite"/>
    </source>
</evidence>
<dbReference type="InterPro" id="IPR036291">
    <property type="entry name" value="NAD(P)-bd_dom_sf"/>
</dbReference>
<dbReference type="Pfam" id="PF13727">
    <property type="entry name" value="CoA_binding_3"/>
    <property type="match status" value="1"/>
</dbReference>
<dbReference type="GO" id="GO:0000271">
    <property type="term" value="P:polysaccharide biosynthetic process"/>
    <property type="evidence" value="ECO:0007669"/>
    <property type="project" value="UniProtKB-KW"/>
</dbReference>
<dbReference type="GO" id="GO:0016780">
    <property type="term" value="F:phosphotransferase activity, for other substituted phosphate groups"/>
    <property type="evidence" value="ECO:0007669"/>
    <property type="project" value="TreeGrafter"/>
</dbReference>
<evidence type="ECO:0000256" key="4">
    <source>
        <dbReference type="ARBA" id="ARBA00022692"/>
    </source>
</evidence>
<reference evidence="11 12" key="1">
    <citation type="submission" date="2018-10" db="EMBL/GenBank/DDBJ databases">
        <title>Genomic Encyclopedia of Type Strains, Phase IV (KMG-IV): sequencing the most valuable type-strain genomes for metagenomic binning, comparative biology and taxonomic classification.</title>
        <authorList>
            <person name="Goeker M."/>
        </authorList>
    </citation>
    <scope>NUCLEOTIDE SEQUENCE [LARGE SCALE GENOMIC DNA]</scope>
    <source>
        <strain evidence="11 12">DSM 4734</strain>
    </source>
</reference>
<evidence type="ECO:0000256" key="7">
    <source>
        <dbReference type="ARBA" id="ARBA00023169"/>
    </source>
</evidence>
<keyword evidence="3 11" id="KW-0808">Transferase</keyword>
<dbReference type="InterPro" id="IPR017475">
    <property type="entry name" value="EPS_sugar_tfrase"/>
</dbReference>
<evidence type="ECO:0000256" key="5">
    <source>
        <dbReference type="ARBA" id="ARBA00022989"/>
    </source>
</evidence>
<feature type="transmembrane region" description="Helical" evidence="9">
    <location>
        <begin position="328"/>
        <end position="349"/>
    </location>
</feature>
<organism evidence="11 12">
    <name type="scientific">Maricaulis maris</name>
    <dbReference type="NCBI Taxonomy" id="74318"/>
    <lineage>
        <taxon>Bacteria</taxon>
        <taxon>Pseudomonadati</taxon>
        <taxon>Pseudomonadota</taxon>
        <taxon>Alphaproteobacteria</taxon>
        <taxon>Maricaulales</taxon>
        <taxon>Maricaulaceae</taxon>
        <taxon>Maricaulis</taxon>
    </lineage>
</organism>
<comment type="caution">
    <text evidence="11">The sequence shown here is derived from an EMBL/GenBank/DDBJ whole genome shotgun (WGS) entry which is preliminary data.</text>
</comment>
<accession>A0A495D3X2</accession>
<evidence type="ECO:0000256" key="3">
    <source>
        <dbReference type="ARBA" id="ARBA00022679"/>
    </source>
</evidence>
<evidence type="ECO:0000256" key="6">
    <source>
        <dbReference type="ARBA" id="ARBA00023136"/>
    </source>
</evidence>
<evidence type="ECO:0000313" key="11">
    <source>
        <dbReference type="EMBL" id="RKQ95489.1"/>
    </source>
</evidence>
<dbReference type="Proteomes" id="UP000273675">
    <property type="component" value="Unassembled WGS sequence"/>
</dbReference>
<dbReference type="AlphaFoldDB" id="A0A495D3X2"/>
<protein>
    <submittedName>
        <fullName evidence="11">Undecaprenyl-phosphate glucose phosphotransferase</fullName>
    </submittedName>
</protein>
<dbReference type="NCBIfam" id="TIGR03025">
    <property type="entry name" value="EPS_sugtrans"/>
    <property type="match status" value="1"/>
</dbReference>